<sequence>MTAALISPPPGRRPWARFLAGLLLAWMATTLAPPALAAGRSPAHPSAHAHLHGLARLDVAAEPGRLILHLESPLASVLGFERPPRTDAERALADAVVARLRSGAVFRVDPAAQCRLAQAEISSSALKLGAPSVRDADGADGHADIDADYDFVCAAAILPAYVDVDLFDFQPLQQLQVQVATPRAQFQHDLRRPSRRIELSR</sequence>
<gene>
    <name evidence="1" type="ORF">AACH06_10875</name>
</gene>
<reference evidence="1 2" key="1">
    <citation type="submission" date="2024-04" db="EMBL/GenBank/DDBJ databases">
        <title>Novel species of the genus Ideonella isolated from streams.</title>
        <authorList>
            <person name="Lu H."/>
        </authorList>
    </citation>
    <scope>NUCLEOTIDE SEQUENCE [LARGE SCALE GENOMIC DNA]</scope>
    <source>
        <strain evidence="1 2">DXS29W</strain>
    </source>
</reference>
<dbReference type="Pfam" id="PF10986">
    <property type="entry name" value="ZrgA"/>
    <property type="match status" value="1"/>
</dbReference>
<dbReference type="Proteomes" id="UP001371218">
    <property type="component" value="Unassembled WGS sequence"/>
</dbReference>
<organism evidence="1 2">
    <name type="scientific">Ideonella lacteola</name>
    <dbReference type="NCBI Taxonomy" id="2984193"/>
    <lineage>
        <taxon>Bacteria</taxon>
        <taxon>Pseudomonadati</taxon>
        <taxon>Pseudomonadota</taxon>
        <taxon>Betaproteobacteria</taxon>
        <taxon>Burkholderiales</taxon>
        <taxon>Sphaerotilaceae</taxon>
        <taxon>Ideonella</taxon>
    </lineage>
</organism>
<evidence type="ECO:0000313" key="1">
    <source>
        <dbReference type="EMBL" id="MEK8031321.1"/>
    </source>
</evidence>
<accession>A0ABU9BNG7</accession>
<protein>
    <submittedName>
        <fullName evidence="1">DUF2796 domain-containing protein</fullName>
    </submittedName>
</protein>
<proteinExistence type="predicted"/>
<evidence type="ECO:0000313" key="2">
    <source>
        <dbReference type="Proteomes" id="UP001371218"/>
    </source>
</evidence>
<dbReference type="EMBL" id="JBBUTG010000005">
    <property type="protein sequence ID" value="MEK8031321.1"/>
    <property type="molecule type" value="Genomic_DNA"/>
</dbReference>
<dbReference type="InterPro" id="IPR021253">
    <property type="entry name" value="ZrgA-like"/>
</dbReference>
<dbReference type="RefSeq" id="WP_341425697.1">
    <property type="nucleotide sequence ID" value="NZ_JBBUTG010000005.1"/>
</dbReference>
<name>A0ABU9BNG7_9BURK</name>
<comment type="caution">
    <text evidence="1">The sequence shown here is derived from an EMBL/GenBank/DDBJ whole genome shotgun (WGS) entry which is preliminary data.</text>
</comment>
<keyword evidence="2" id="KW-1185">Reference proteome</keyword>